<evidence type="ECO:0000313" key="3">
    <source>
        <dbReference type="Proteomes" id="UP000033710"/>
    </source>
</evidence>
<protein>
    <submittedName>
        <fullName evidence="2">Uncharacterized protein</fullName>
    </submittedName>
</protein>
<name>A0A0F2MIP8_SPOSC</name>
<gene>
    <name evidence="2" type="ORF">SPSK_08108</name>
</gene>
<dbReference type="AlphaFoldDB" id="A0A0F2MIP8"/>
<feature type="region of interest" description="Disordered" evidence="1">
    <location>
        <begin position="56"/>
        <end position="75"/>
    </location>
</feature>
<dbReference type="KEGG" id="ssck:SPSK_08108"/>
<dbReference type="Proteomes" id="UP000033710">
    <property type="component" value="Unassembled WGS sequence"/>
</dbReference>
<organism evidence="2 3">
    <name type="scientific">Sporothrix schenckii 1099-18</name>
    <dbReference type="NCBI Taxonomy" id="1397361"/>
    <lineage>
        <taxon>Eukaryota</taxon>
        <taxon>Fungi</taxon>
        <taxon>Dikarya</taxon>
        <taxon>Ascomycota</taxon>
        <taxon>Pezizomycotina</taxon>
        <taxon>Sordariomycetes</taxon>
        <taxon>Sordariomycetidae</taxon>
        <taxon>Ophiostomatales</taxon>
        <taxon>Ophiostomataceae</taxon>
        <taxon>Sporothrix</taxon>
    </lineage>
</organism>
<dbReference type="VEuPathDB" id="FungiDB:SPSK_08108"/>
<dbReference type="GeneID" id="27670028"/>
<dbReference type="RefSeq" id="XP_016591411.1">
    <property type="nucleotide sequence ID" value="XM_016734751.1"/>
</dbReference>
<reference evidence="2 3" key="2">
    <citation type="journal article" date="2015" name="Eukaryot. Cell">
        <title>Asexual propagation of a virulent clone complex in a human and feline outbreak of sporotrichosis.</title>
        <authorList>
            <person name="Teixeira Mde M."/>
            <person name="Rodrigues A.M."/>
            <person name="Tsui C.K."/>
            <person name="de Almeida L.G."/>
            <person name="Van Diepeningen A.D."/>
            <person name="van den Ende B.G."/>
            <person name="Fernandes G.F."/>
            <person name="Kano R."/>
            <person name="Hamelin R.C."/>
            <person name="Lopes-Bezerra L.M."/>
            <person name="Vasconcelos A.T."/>
            <person name="de Hoog S."/>
            <person name="de Camargo Z.P."/>
            <person name="Felipe M.S."/>
        </authorList>
    </citation>
    <scope>NUCLEOTIDE SEQUENCE [LARGE SCALE GENOMIC DNA]</scope>
    <source>
        <strain evidence="2 3">1099-18</strain>
    </source>
</reference>
<sequence length="135" mass="14584">MTRSRFATGLASLDASVSAWKCPHNGCTGLPLVRNTKFIVCVCVCVLKLLSKTAASTNDDKEPVSGPGSAKAQPANELPALQAARRCALEARIHRAPWISVRTEATELLPWEIKQKNTGREVAGVQEMRASGVWQ</sequence>
<evidence type="ECO:0000313" key="2">
    <source>
        <dbReference type="EMBL" id="KJR88735.1"/>
    </source>
</evidence>
<accession>A0A0F2MIP8</accession>
<comment type="caution">
    <text evidence="2">The sequence shown here is derived from an EMBL/GenBank/DDBJ whole genome shotgun (WGS) entry which is preliminary data.</text>
</comment>
<evidence type="ECO:0000256" key="1">
    <source>
        <dbReference type="SAM" id="MobiDB-lite"/>
    </source>
</evidence>
<reference evidence="2 3" key="1">
    <citation type="journal article" date="2014" name="BMC Genomics">
        <title>Comparative genomics of the major fungal agents of human and animal Sporotrichosis: Sporothrix schenckii and Sporothrix brasiliensis.</title>
        <authorList>
            <person name="Teixeira M.M."/>
            <person name="de Almeida L.G."/>
            <person name="Kubitschek-Barreira P."/>
            <person name="Alves F.L."/>
            <person name="Kioshima E.S."/>
            <person name="Abadio A.K."/>
            <person name="Fernandes L."/>
            <person name="Derengowski L.S."/>
            <person name="Ferreira K.S."/>
            <person name="Souza R.C."/>
            <person name="Ruiz J.C."/>
            <person name="de Andrade N.C."/>
            <person name="Paes H.C."/>
            <person name="Nicola A.M."/>
            <person name="Albuquerque P."/>
            <person name="Gerber A.L."/>
            <person name="Martins V.P."/>
            <person name="Peconick L.D."/>
            <person name="Neto A.V."/>
            <person name="Chaucanez C.B."/>
            <person name="Silva P.A."/>
            <person name="Cunha O.L."/>
            <person name="de Oliveira F.F."/>
            <person name="dos Santos T.C."/>
            <person name="Barros A.L."/>
            <person name="Soares M.A."/>
            <person name="de Oliveira L.M."/>
            <person name="Marini M.M."/>
            <person name="Villalobos-Duno H."/>
            <person name="Cunha M.M."/>
            <person name="de Hoog S."/>
            <person name="da Silveira J.F."/>
            <person name="Henrissat B."/>
            <person name="Nino-Vega G.A."/>
            <person name="Cisalpino P.S."/>
            <person name="Mora-Montes H.M."/>
            <person name="Almeida S.R."/>
            <person name="Stajich J.E."/>
            <person name="Lopes-Bezerra L.M."/>
            <person name="Vasconcelos A.T."/>
            <person name="Felipe M.S."/>
        </authorList>
    </citation>
    <scope>NUCLEOTIDE SEQUENCE [LARGE SCALE GENOMIC DNA]</scope>
    <source>
        <strain evidence="2 3">1099-18</strain>
    </source>
</reference>
<dbReference type="EMBL" id="AXCR01000004">
    <property type="protein sequence ID" value="KJR88735.1"/>
    <property type="molecule type" value="Genomic_DNA"/>
</dbReference>
<proteinExistence type="predicted"/>